<dbReference type="PANTHER" id="PTHR35630">
    <property type="entry name" value="LEGUMINOSIN GROUP486 SECRETED PEPTIDE"/>
    <property type="match status" value="1"/>
</dbReference>
<evidence type="ECO:0000256" key="3">
    <source>
        <dbReference type="ARBA" id="ARBA00022471"/>
    </source>
</evidence>
<keyword evidence="5" id="KW-0732">Signal</keyword>
<dbReference type="GO" id="GO:0005576">
    <property type="term" value="C:extracellular region"/>
    <property type="evidence" value="ECO:0007669"/>
    <property type="project" value="UniProtKB-SubCell"/>
</dbReference>
<evidence type="ECO:0008006" key="7">
    <source>
        <dbReference type="Google" id="ProtNLM"/>
    </source>
</evidence>
<dbReference type="Pfam" id="PF05938">
    <property type="entry name" value="Self-incomp_S1"/>
    <property type="match status" value="1"/>
</dbReference>
<name>A0A2N9ISD0_FAGSY</name>
<reference evidence="6" key="1">
    <citation type="submission" date="2018-02" db="EMBL/GenBank/DDBJ databases">
        <authorList>
            <person name="Cohen D.B."/>
            <person name="Kent A.D."/>
        </authorList>
    </citation>
    <scope>NUCLEOTIDE SEQUENCE</scope>
</reference>
<sequence length="138" mass="15684">MAFYGINDLFLVYLVLPLCLIRYSTAFIGQGDRFTVIHVFNALPSNSMPISLSCNSKDISVNVNMLQAHEEYVWTMEREVLMSCVAQWDDKSIAFKTSEPSNTGCDESFWSVLLDGIYRSWDGKKWIGLAVWGTKNKP</sequence>
<dbReference type="InterPro" id="IPR010264">
    <property type="entry name" value="Self-incomp_S1"/>
</dbReference>
<accession>A0A2N9ISD0</accession>
<evidence type="ECO:0000313" key="6">
    <source>
        <dbReference type="EMBL" id="SPD27053.1"/>
    </source>
</evidence>
<proteinExistence type="inferred from homology"/>
<gene>
    <name evidence="6" type="ORF">FSB_LOCUS54935</name>
</gene>
<keyword evidence="4" id="KW-0964">Secreted</keyword>
<dbReference type="EMBL" id="OIVN01006177">
    <property type="protein sequence ID" value="SPD27053.1"/>
    <property type="molecule type" value="Genomic_DNA"/>
</dbReference>
<dbReference type="GO" id="GO:0060320">
    <property type="term" value="P:rejection of self pollen"/>
    <property type="evidence" value="ECO:0007669"/>
    <property type="project" value="UniProtKB-KW"/>
</dbReference>
<keyword evidence="3" id="KW-0713">Self-incompatibility</keyword>
<evidence type="ECO:0000256" key="1">
    <source>
        <dbReference type="ARBA" id="ARBA00004613"/>
    </source>
</evidence>
<organism evidence="6">
    <name type="scientific">Fagus sylvatica</name>
    <name type="common">Beechnut</name>
    <dbReference type="NCBI Taxonomy" id="28930"/>
    <lineage>
        <taxon>Eukaryota</taxon>
        <taxon>Viridiplantae</taxon>
        <taxon>Streptophyta</taxon>
        <taxon>Embryophyta</taxon>
        <taxon>Tracheophyta</taxon>
        <taxon>Spermatophyta</taxon>
        <taxon>Magnoliopsida</taxon>
        <taxon>eudicotyledons</taxon>
        <taxon>Gunneridae</taxon>
        <taxon>Pentapetalae</taxon>
        <taxon>rosids</taxon>
        <taxon>fabids</taxon>
        <taxon>Fagales</taxon>
        <taxon>Fagaceae</taxon>
        <taxon>Fagus</taxon>
    </lineage>
</organism>
<comment type="subcellular location">
    <subcellularLocation>
        <location evidence="1">Secreted</location>
    </subcellularLocation>
</comment>
<dbReference type="AlphaFoldDB" id="A0A2N9ISD0"/>
<comment type="similarity">
    <text evidence="2">Belongs to the plant self-incompatibility (S1) protein family.</text>
</comment>
<protein>
    <recommendedName>
        <fullName evidence="7">S-protein homolog</fullName>
    </recommendedName>
</protein>
<dbReference type="PANTHER" id="PTHR35630:SF1">
    <property type="entry name" value="LEGUMINOSIN GROUP486 SECRETED PEPTIDE"/>
    <property type="match status" value="1"/>
</dbReference>
<evidence type="ECO:0000256" key="2">
    <source>
        <dbReference type="ARBA" id="ARBA00005581"/>
    </source>
</evidence>
<evidence type="ECO:0000256" key="5">
    <source>
        <dbReference type="ARBA" id="ARBA00022729"/>
    </source>
</evidence>
<evidence type="ECO:0000256" key="4">
    <source>
        <dbReference type="ARBA" id="ARBA00022525"/>
    </source>
</evidence>